<evidence type="ECO:0000313" key="4">
    <source>
        <dbReference type="Proteomes" id="UP000215145"/>
    </source>
</evidence>
<protein>
    <submittedName>
        <fullName evidence="3">Serine/threonine protein kinase</fullName>
    </submittedName>
</protein>
<dbReference type="EMBL" id="NMUQ01000002">
    <property type="protein sequence ID" value="OXM14204.1"/>
    <property type="molecule type" value="Genomic_DNA"/>
</dbReference>
<dbReference type="InterPro" id="IPR052396">
    <property type="entry name" value="Meiotic_Drive_Suppr_Kinase"/>
</dbReference>
<keyword evidence="3" id="KW-0418">Kinase</keyword>
<feature type="binding site" evidence="1">
    <location>
        <position position="64"/>
    </location>
    <ligand>
        <name>ATP</name>
        <dbReference type="ChEBI" id="CHEBI:30616"/>
    </ligand>
</feature>
<dbReference type="OrthoDB" id="529320at2"/>
<evidence type="ECO:0000256" key="1">
    <source>
        <dbReference type="PROSITE-ProRule" id="PRU10141"/>
    </source>
</evidence>
<dbReference type="GO" id="GO:0004674">
    <property type="term" value="F:protein serine/threonine kinase activity"/>
    <property type="evidence" value="ECO:0007669"/>
    <property type="project" value="UniProtKB-KW"/>
</dbReference>
<dbReference type="PANTHER" id="PTHR37171:SF1">
    <property type="entry name" value="SERINE_THREONINE-PROTEIN KINASE YRZF-RELATED"/>
    <property type="match status" value="1"/>
</dbReference>
<keyword evidence="3" id="KW-0808">Transferase</keyword>
<evidence type="ECO:0000313" key="3">
    <source>
        <dbReference type="EMBL" id="OXM14204.1"/>
    </source>
</evidence>
<evidence type="ECO:0000256" key="2">
    <source>
        <dbReference type="SAM" id="MobiDB-lite"/>
    </source>
</evidence>
<dbReference type="PANTHER" id="PTHR37171">
    <property type="entry name" value="SERINE/THREONINE-PROTEIN KINASE YRZF-RELATED"/>
    <property type="match status" value="1"/>
</dbReference>
<keyword evidence="3" id="KW-0723">Serine/threonine-protein kinase</keyword>
<dbReference type="AlphaFoldDB" id="A0A229NWQ1"/>
<accession>A0A229NWQ1</accession>
<dbReference type="InterPro" id="IPR011009">
    <property type="entry name" value="Kinase-like_dom_sf"/>
</dbReference>
<proteinExistence type="predicted"/>
<dbReference type="InterPro" id="IPR017441">
    <property type="entry name" value="Protein_kinase_ATP_BS"/>
</dbReference>
<comment type="caution">
    <text evidence="3">The sequence shown here is derived from an EMBL/GenBank/DDBJ whole genome shotgun (WGS) entry which is preliminary data.</text>
</comment>
<gene>
    <name evidence="3" type="ORF">CGZ75_14655</name>
</gene>
<dbReference type="GO" id="GO:0005524">
    <property type="term" value="F:ATP binding"/>
    <property type="evidence" value="ECO:0007669"/>
    <property type="project" value="UniProtKB-UniRule"/>
</dbReference>
<sequence length="238" mass="27083">MDEDTRRRHAERIRNELLPGLEVISENSWNPVQVRKMPPGWKLLGCGNYAAVFSYPGDSRLAVKVYAPGRDGWEAERQVYRLIGEHPGFGRCHASGDDGGKRWMLLKRLHGKTLYDCLLEGVQIPEQVIKDVDDALSYAVSRGLRPHDVHGKNVMLKDGRGMVIDVSDFLKLESCTMWSDMKRAYYAIYKPLLSRSPFPVPAWMMDGMRSGYRWTRKRGKEQASRDLPEDASGDGMLP</sequence>
<dbReference type="Proteomes" id="UP000215145">
    <property type="component" value="Unassembled WGS sequence"/>
</dbReference>
<feature type="region of interest" description="Disordered" evidence="2">
    <location>
        <begin position="216"/>
        <end position="238"/>
    </location>
</feature>
<dbReference type="RefSeq" id="WP_089525026.1">
    <property type="nucleotide sequence ID" value="NZ_NMUQ01000002.1"/>
</dbReference>
<keyword evidence="1" id="KW-0067">ATP-binding</keyword>
<dbReference type="PROSITE" id="PS00107">
    <property type="entry name" value="PROTEIN_KINASE_ATP"/>
    <property type="match status" value="1"/>
</dbReference>
<name>A0A229NWQ1_9BACL</name>
<keyword evidence="4" id="KW-1185">Reference proteome</keyword>
<dbReference type="SUPFAM" id="SSF56112">
    <property type="entry name" value="Protein kinase-like (PK-like)"/>
    <property type="match status" value="1"/>
</dbReference>
<dbReference type="Gene3D" id="1.10.510.10">
    <property type="entry name" value="Transferase(Phosphotransferase) domain 1"/>
    <property type="match status" value="1"/>
</dbReference>
<organism evidence="3 4">
    <name type="scientific">Paenibacillus herberti</name>
    <dbReference type="NCBI Taxonomy" id="1619309"/>
    <lineage>
        <taxon>Bacteria</taxon>
        <taxon>Bacillati</taxon>
        <taxon>Bacillota</taxon>
        <taxon>Bacilli</taxon>
        <taxon>Bacillales</taxon>
        <taxon>Paenibacillaceae</taxon>
        <taxon>Paenibacillus</taxon>
    </lineage>
</organism>
<keyword evidence="1" id="KW-0547">Nucleotide-binding</keyword>
<reference evidence="3 4" key="1">
    <citation type="submission" date="2017-07" db="EMBL/GenBank/DDBJ databases">
        <title>Paenibacillus herberti R33 genome sequencing and assembly.</title>
        <authorList>
            <person name="Su W."/>
        </authorList>
    </citation>
    <scope>NUCLEOTIDE SEQUENCE [LARGE SCALE GENOMIC DNA]</scope>
    <source>
        <strain evidence="3 4">R33</strain>
    </source>
</reference>